<gene>
    <name evidence="2" type="ORF">ACFPIJ_58820</name>
</gene>
<feature type="domain" description="SseB protein N-terminal" evidence="1">
    <location>
        <begin position="20"/>
        <end position="126"/>
    </location>
</feature>
<evidence type="ECO:0000313" key="2">
    <source>
        <dbReference type="EMBL" id="MFC5007650.1"/>
    </source>
</evidence>
<dbReference type="RefSeq" id="WP_380128287.1">
    <property type="nucleotide sequence ID" value="NZ_JBHSIU010000130.1"/>
</dbReference>
<dbReference type="Proteomes" id="UP001595912">
    <property type="component" value="Unassembled WGS sequence"/>
</dbReference>
<accession>A0ABV9WFW6</accession>
<keyword evidence="3" id="KW-1185">Reference proteome</keyword>
<proteinExistence type="predicted"/>
<dbReference type="InterPro" id="IPR009839">
    <property type="entry name" value="SseB_N"/>
</dbReference>
<evidence type="ECO:0000313" key="3">
    <source>
        <dbReference type="Proteomes" id="UP001595912"/>
    </source>
</evidence>
<evidence type="ECO:0000259" key="1">
    <source>
        <dbReference type="Pfam" id="PF07179"/>
    </source>
</evidence>
<comment type="caution">
    <text evidence="2">The sequence shown here is derived from an EMBL/GenBank/DDBJ whole genome shotgun (WGS) entry which is preliminary data.</text>
</comment>
<feature type="domain" description="SseB protein N-terminal" evidence="1">
    <location>
        <begin position="163"/>
        <end position="279"/>
    </location>
</feature>
<dbReference type="Pfam" id="PF07179">
    <property type="entry name" value="SseB"/>
    <property type="match status" value="2"/>
</dbReference>
<dbReference type="EMBL" id="JBHSIU010000130">
    <property type="protein sequence ID" value="MFC5007650.1"/>
    <property type="molecule type" value="Genomic_DNA"/>
</dbReference>
<reference evidence="3" key="1">
    <citation type="journal article" date="2019" name="Int. J. Syst. Evol. Microbiol.">
        <title>The Global Catalogue of Microorganisms (GCM) 10K type strain sequencing project: providing services to taxonomists for standard genome sequencing and annotation.</title>
        <authorList>
            <consortium name="The Broad Institute Genomics Platform"/>
            <consortium name="The Broad Institute Genome Sequencing Center for Infectious Disease"/>
            <person name="Wu L."/>
            <person name="Ma J."/>
        </authorList>
    </citation>
    <scope>NUCLEOTIDE SEQUENCE [LARGE SCALE GENOMIC DNA]</scope>
    <source>
        <strain evidence="3">CGMCC 4.7152</strain>
    </source>
</reference>
<organism evidence="2 3">
    <name type="scientific">Dactylosporangium cerinum</name>
    <dbReference type="NCBI Taxonomy" id="1434730"/>
    <lineage>
        <taxon>Bacteria</taxon>
        <taxon>Bacillati</taxon>
        <taxon>Actinomycetota</taxon>
        <taxon>Actinomycetes</taxon>
        <taxon>Micromonosporales</taxon>
        <taxon>Micromonosporaceae</taxon>
        <taxon>Dactylosporangium</taxon>
    </lineage>
</organism>
<protein>
    <submittedName>
        <fullName evidence="2">SseB family protein</fullName>
    </submittedName>
</protein>
<name>A0ABV9WFW6_9ACTN</name>
<sequence length="309" mass="33575">MTDPAPDQQPPQWEPANETERALAEALADGDQQAFFGIIASAELYLPQVGQDETEEQTFITAELFGQTVLVVYTSLEGLTASVAGVADAYSVTTYQELLERWPQPDWRLAVNPGYPIDAYLPVEAVGAAAEGDVKLPTAAQVIVAGFAEDEQATQVFDTDTVLRDAAERNDPGTYIDTLLDSTVVVPTAHAVEDPEQLLDQQDWWRPAGTEQEPVLEVFTSEEAFFAAFPMARTDSATGRVHSVTMPFVLLLGVWPEGTALAVNPRTDFGIELPAQDVQALLLWEPEDPAAGTTTTTDERDEVWVHGGL</sequence>